<sequence>MDLKRSAPQPEQPLKRLLDPSYPLCREDVLWALGFVKKKVADRAPEWSGLDRPQLLAHFACFADMALLLLHRRSPSGQETACFRKMLSELSPQGDINR</sequence>
<proteinExistence type="predicted"/>
<dbReference type="RefSeq" id="WP_209747728.1">
    <property type="nucleotide sequence ID" value="NZ_JBHSMH010000001.1"/>
</dbReference>
<evidence type="ECO:0000313" key="1">
    <source>
        <dbReference type="EMBL" id="MFC5467242.1"/>
    </source>
</evidence>
<accession>A0ABW0LR04</accession>
<reference evidence="2" key="1">
    <citation type="journal article" date="2019" name="Int. J. Syst. Evol. Microbiol.">
        <title>The Global Catalogue of Microorganisms (GCM) 10K type strain sequencing project: providing services to taxonomists for standard genome sequencing and annotation.</title>
        <authorList>
            <consortium name="The Broad Institute Genomics Platform"/>
            <consortium name="The Broad Institute Genome Sequencing Center for Infectious Disease"/>
            <person name="Wu L."/>
            <person name="Ma J."/>
        </authorList>
    </citation>
    <scope>NUCLEOTIDE SEQUENCE [LARGE SCALE GENOMIC DNA]</scope>
    <source>
        <strain evidence="2">CCUG 57113</strain>
    </source>
</reference>
<evidence type="ECO:0000313" key="2">
    <source>
        <dbReference type="Proteomes" id="UP001596105"/>
    </source>
</evidence>
<gene>
    <name evidence="1" type="ORF">ACFPPD_00825</name>
</gene>
<protein>
    <submittedName>
        <fullName evidence="1">Uncharacterized protein</fullName>
    </submittedName>
</protein>
<keyword evidence="2" id="KW-1185">Reference proteome</keyword>
<name>A0ABW0LR04_9BACL</name>
<organism evidence="1 2">
    <name type="scientific">Cohnella suwonensis</name>
    <dbReference type="NCBI Taxonomy" id="696072"/>
    <lineage>
        <taxon>Bacteria</taxon>
        <taxon>Bacillati</taxon>
        <taxon>Bacillota</taxon>
        <taxon>Bacilli</taxon>
        <taxon>Bacillales</taxon>
        <taxon>Paenibacillaceae</taxon>
        <taxon>Cohnella</taxon>
    </lineage>
</organism>
<comment type="caution">
    <text evidence="1">The sequence shown here is derived from an EMBL/GenBank/DDBJ whole genome shotgun (WGS) entry which is preliminary data.</text>
</comment>
<dbReference type="Proteomes" id="UP001596105">
    <property type="component" value="Unassembled WGS sequence"/>
</dbReference>
<dbReference type="EMBL" id="JBHSMH010000001">
    <property type="protein sequence ID" value="MFC5467242.1"/>
    <property type="molecule type" value="Genomic_DNA"/>
</dbReference>